<feature type="domain" description="Histidine kinase" evidence="13">
    <location>
        <begin position="494"/>
        <end position="593"/>
    </location>
</feature>
<evidence type="ECO:0000256" key="3">
    <source>
        <dbReference type="ARBA" id="ARBA00012438"/>
    </source>
</evidence>
<dbReference type="PROSITE" id="PS50109">
    <property type="entry name" value="HIS_KIN"/>
    <property type="match status" value="1"/>
</dbReference>
<keyword evidence="7" id="KW-0547">Nucleotide-binding</keyword>
<dbReference type="EC" id="2.7.13.3" evidence="3"/>
<dbReference type="CDD" id="cd06225">
    <property type="entry name" value="HAMP"/>
    <property type="match status" value="1"/>
</dbReference>
<name>A0A5S5CHX1_9BACL</name>
<comment type="caution">
    <text evidence="15">The sequence shown here is derived from an EMBL/GenBank/DDBJ whole genome shotgun (WGS) entry which is preliminary data.</text>
</comment>
<protein>
    <recommendedName>
        <fullName evidence="3">histidine kinase</fullName>
        <ecNumber evidence="3">2.7.13.3</ecNumber>
    </recommendedName>
</protein>
<dbReference type="Proteomes" id="UP000323257">
    <property type="component" value="Unassembled WGS sequence"/>
</dbReference>
<dbReference type="PROSITE" id="PS50885">
    <property type="entry name" value="HAMP"/>
    <property type="match status" value="1"/>
</dbReference>
<evidence type="ECO:0000256" key="2">
    <source>
        <dbReference type="ARBA" id="ARBA00004651"/>
    </source>
</evidence>
<keyword evidence="10" id="KW-0902">Two-component regulatory system</keyword>
<evidence type="ECO:0000256" key="4">
    <source>
        <dbReference type="ARBA" id="ARBA00022475"/>
    </source>
</evidence>
<dbReference type="Gene3D" id="6.10.340.10">
    <property type="match status" value="1"/>
</dbReference>
<evidence type="ECO:0000256" key="1">
    <source>
        <dbReference type="ARBA" id="ARBA00000085"/>
    </source>
</evidence>
<dbReference type="SUPFAM" id="SSF158472">
    <property type="entry name" value="HAMP domain-like"/>
    <property type="match status" value="1"/>
</dbReference>
<keyword evidence="12" id="KW-1133">Transmembrane helix</keyword>
<feature type="transmembrane region" description="Helical" evidence="12">
    <location>
        <begin position="307"/>
        <end position="328"/>
    </location>
</feature>
<accession>A0A5S5CHX1</accession>
<dbReference type="InterPro" id="IPR003660">
    <property type="entry name" value="HAMP_dom"/>
</dbReference>
<dbReference type="EMBL" id="VNHS01000001">
    <property type="protein sequence ID" value="TYP79389.1"/>
    <property type="molecule type" value="Genomic_DNA"/>
</dbReference>
<dbReference type="AlphaFoldDB" id="A0A5S5CHX1"/>
<dbReference type="Gene3D" id="3.30.565.10">
    <property type="entry name" value="Histidine kinase-like ATPase, C-terminal domain"/>
    <property type="match status" value="1"/>
</dbReference>
<feature type="domain" description="HAMP" evidence="14">
    <location>
        <begin position="331"/>
        <end position="383"/>
    </location>
</feature>
<dbReference type="SMART" id="SM00387">
    <property type="entry name" value="HATPase_c"/>
    <property type="match status" value="1"/>
</dbReference>
<evidence type="ECO:0000313" key="16">
    <source>
        <dbReference type="Proteomes" id="UP000323257"/>
    </source>
</evidence>
<evidence type="ECO:0000256" key="7">
    <source>
        <dbReference type="ARBA" id="ARBA00022741"/>
    </source>
</evidence>
<dbReference type="Gene3D" id="3.30.450.20">
    <property type="entry name" value="PAS domain"/>
    <property type="match status" value="1"/>
</dbReference>
<dbReference type="InterPro" id="IPR010559">
    <property type="entry name" value="Sig_transdc_His_kin_internal"/>
</dbReference>
<dbReference type="PANTHER" id="PTHR34220:SF7">
    <property type="entry name" value="SENSOR HISTIDINE KINASE YPDA"/>
    <property type="match status" value="1"/>
</dbReference>
<keyword evidence="4" id="KW-1003">Cell membrane</keyword>
<evidence type="ECO:0000313" key="15">
    <source>
        <dbReference type="EMBL" id="TYP79389.1"/>
    </source>
</evidence>
<evidence type="ECO:0000256" key="8">
    <source>
        <dbReference type="ARBA" id="ARBA00022777"/>
    </source>
</evidence>
<comment type="catalytic activity">
    <reaction evidence="1">
        <text>ATP + protein L-histidine = ADP + protein N-phospho-L-histidine.</text>
        <dbReference type="EC" id="2.7.13.3"/>
    </reaction>
</comment>
<dbReference type="Pfam" id="PF02518">
    <property type="entry name" value="HATPase_c"/>
    <property type="match status" value="1"/>
</dbReference>
<keyword evidence="8 15" id="KW-0418">Kinase</keyword>
<feature type="transmembrane region" description="Helical" evidence="12">
    <location>
        <begin position="21"/>
        <end position="41"/>
    </location>
</feature>
<evidence type="ECO:0000256" key="6">
    <source>
        <dbReference type="ARBA" id="ARBA00022679"/>
    </source>
</evidence>
<dbReference type="InterPro" id="IPR036890">
    <property type="entry name" value="HATPase_C_sf"/>
</dbReference>
<organism evidence="15 16">
    <name type="scientific">Paenibacillus methanolicus</name>
    <dbReference type="NCBI Taxonomy" id="582686"/>
    <lineage>
        <taxon>Bacteria</taxon>
        <taxon>Bacillati</taxon>
        <taxon>Bacillota</taxon>
        <taxon>Bacilli</taxon>
        <taxon>Bacillales</taxon>
        <taxon>Paenibacillaceae</taxon>
        <taxon>Paenibacillus</taxon>
    </lineage>
</organism>
<dbReference type="GO" id="GO:0005886">
    <property type="term" value="C:plasma membrane"/>
    <property type="evidence" value="ECO:0007669"/>
    <property type="project" value="UniProtKB-SubCell"/>
</dbReference>
<keyword evidence="16" id="KW-1185">Reference proteome</keyword>
<gene>
    <name evidence="15" type="ORF">BCM02_101507</name>
</gene>
<reference evidence="15 16" key="1">
    <citation type="submission" date="2019-07" db="EMBL/GenBank/DDBJ databases">
        <title>Genomic Encyclopedia of Type Strains, Phase III (KMG-III): the genomes of soil and plant-associated and newly described type strains.</title>
        <authorList>
            <person name="Whitman W."/>
        </authorList>
    </citation>
    <scope>NUCLEOTIDE SEQUENCE [LARGE SCALE GENOMIC DNA]</scope>
    <source>
        <strain evidence="15 16">BL24</strain>
    </source>
</reference>
<evidence type="ECO:0000256" key="11">
    <source>
        <dbReference type="ARBA" id="ARBA00023136"/>
    </source>
</evidence>
<keyword evidence="5" id="KW-0597">Phosphoprotein</keyword>
<keyword evidence="9" id="KW-0067">ATP-binding</keyword>
<evidence type="ECO:0000259" key="14">
    <source>
        <dbReference type="PROSITE" id="PS50885"/>
    </source>
</evidence>
<dbReference type="SUPFAM" id="SSF55874">
    <property type="entry name" value="ATPase domain of HSP90 chaperone/DNA topoisomerase II/histidine kinase"/>
    <property type="match status" value="1"/>
</dbReference>
<dbReference type="OrthoDB" id="9776552at2"/>
<evidence type="ECO:0000256" key="12">
    <source>
        <dbReference type="SAM" id="Phobius"/>
    </source>
</evidence>
<dbReference type="Pfam" id="PF06580">
    <property type="entry name" value="His_kinase"/>
    <property type="match status" value="1"/>
</dbReference>
<proteinExistence type="predicted"/>
<evidence type="ECO:0000259" key="13">
    <source>
        <dbReference type="PROSITE" id="PS50109"/>
    </source>
</evidence>
<dbReference type="InterPro" id="IPR050640">
    <property type="entry name" value="Bact_2-comp_sensor_kinase"/>
</dbReference>
<sequence length="600" mass="68055">MNALWRWLGRLDSRTSLRRKLLVAFTLIVLLPTIAIGFFSYRKSSSIIQDQTSRAYMEALRQTSINLSYRLTEVENISYIVYTNDRLQDMLRRARTKELTIADVMNDYKNIKDILYNLEKSRNIFRIRLLIPGSALYTAENISLFGLSDRDFIRYRDELNGQKEKMQWNYLGQTSYLGAGVKSIISLHRLMLDFKNVTSALGVIAIDVEEQTLKDVLQNMNLALPYKAMLIKDENVITSYANRTDLDIDQAPLPEILRLGGGPEQGVKTIRYRDETYLYLVQTLENVDWQLIVLIPALNITDQSDLLGVYILLLSASLIAIAILMSYLMSSRITKRLSVLADKMKGIEYGRFGETVEITGRDEISLLQKRFNKMSTQIKSLIEEVYLITLHKQREEMKVLEGRINSHFLYNTLDAVKWMAIKSGAPDIARVVTDLSKFFRISLNGGNDRITVEKELEHVKAYVDIQNVRFGGSIRTELRFDPALYDVEIIKLILQPIVENAIIHGINKTSGSGGVIALRGRLSGERIILLVSDNGVGMDHETAAGLLNGTASGYGLRNVHQRLQLYYGEQCGVTVRSSPGVGTTVRLVLRTRPIDPVRTE</sequence>
<dbReference type="GO" id="GO:0005524">
    <property type="term" value="F:ATP binding"/>
    <property type="evidence" value="ECO:0007669"/>
    <property type="project" value="UniProtKB-KW"/>
</dbReference>
<dbReference type="RefSeq" id="WP_148927453.1">
    <property type="nucleotide sequence ID" value="NZ_VNHS01000001.1"/>
</dbReference>
<dbReference type="GO" id="GO:0000155">
    <property type="term" value="F:phosphorelay sensor kinase activity"/>
    <property type="evidence" value="ECO:0007669"/>
    <property type="project" value="InterPro"/>
</dbReference>
<dbReference type="InterPro" id="IPR005467">
    <property type="entry name" value="His_kinase_dom"/>
</dbReference>
<keyword evidence="11 12" id="KW-0472">Membrane</keyword>
<dbReference type="InterPro" id="IPR003594">
    <property type="entry name" value="HATPase_dom"/>
</dbReference>
<evidence type="ECO:0000256" key="10">
    <source>
        <dbReference type="ARBA" id="ARBA00023012"/>
    </source>
</evidence>
<keyword evidence="6" id="KW-0808">Transferase</keyword>
<dbReference type="Pfam" id="PF00672">
    <property type="entry name" value="HAMP"/>
    <property type="match status" value="1"/>
</dbReference>
<comment type="subcellular location">
    <subcellularLocation>
        <location evidence="2">Cell membrane</location>
        <topology evidence="2">Multi-pass membrane protein</topology>
    </subcellularLocation>
</comment>
<dbReference type="PANTHER" id="PTHR34220">
    <property type="entry name" value="SENSOR HISTIDINE KINASE YPDA"/>
    <property type="match status" value="1"/>
</dbReference>
<dbReference type="SMART" id="SM00304">
    <property type="entry name" value="HAMP"/>
    <property type="match status" value="1"/>
</dbReference>
<keyword evidence="12" id="KW-0812">Transmembrane</keyword>
<evidence type="ECO:0000256" key="9">
    <source>
        <dbReference type="ARBA" id="ARBA00022840"/>
    </source>
</evidence>
<evidence type="ECO:0000256" key="5">
    <source>
        <dbReference type="ARBA" id="ARBA00022553"/>
    </source>
</evidence>